<protein>
    <submittedName>
        <fullName evidence="4">Uncharacterized protein</fullName>
    </submittedName>
</protein>
<dbReference type="InterPro" id="IPR011990">
    <property type="entry name" value="TPR-like_helical_dom_sf"/>
</dbReference>
<evidence type="ECO:0000313" key="5">
    <source>
        <dbReference type="Proteomes" id="UP000825935"/>
    </source>
</evidence>
<dbReference type="SUPFAM" id="SSF48452">
    <property type="entry name" value="TPR-like"/>
    <property type="match status" value="1"/>
</dbReference>
<dbReference type="PANTHER" id="PTHR44858">
    <property type="entry name" value="TETRATRICOPEPTIDE REPEAT PROTEIN 6"/>
    <property type="match status" value="1"/>
</dbReference>
<gene>
    <name evidence="4" type="ORF">KP509_31G035300</name>
</gene>
<sequence>MDAMEKFLIQVAALLVGLFVVWVTKALSNRFLGSSRANGRRRARARHHFVNGAQLLAKARTADKPSDARSFAKEASAEADKAIALDPLDAACHVLKSLALEEQGLFPAALRSMDTALSPEVSGNLSPPEMADALMKRGGLLLATSKGRKNLDAAIADFQKSLEIVPDNAKVLCMLGRCYEKSRMYAEAEKAYERVLALEPGSDEACAGMARLRP</sequence>
<name>A0A8T2QXQ4_CERRI</name>
<dbReference type="InterPro" id="IPR050498">
    <property type="entry name" value="Ycf3"/>
</dbReference>
<dbReference type="PROSITE" id="PS50005">
    <property type="entry name" value="TPR"/>
    <property type="match status" value="1"/>
</dbReference>
<organism evidence="4 5">
    <name type="scientific">Ceratopteris richardii</name>
    <name type="common">Triangle waterfern</name>
    <dbReference type="NCBI Taxonomy" id="49495"/>
    <lineage>
        <taxon>Eukaryota</taxon>
        <taxon>Viridiplantae</taxon>
        <taxon>Streptophyta</taxon>
        <taxon>Embryophyta</taxon>
        <taxon>Tracheophyta</taxon>
        <taxon>Polypodiopsida</taxon>
        <taxon>Polypodiidae</taxon>
        <taxon>Polypodiales</taxon>
        <taxon>Pteridineae</taxon>
        <taxon>Pteridaceae</taxon>
        <taxon>Parkerioideae</taxon>
        <taxon>Ceratopteris</taxon>
    </lineage>
</organism>
<dbReference type="PANTHER" id="PTHR44858:SF1">
    <property type="entry name" value="UDP-N-ACETYLGLUCOSAMINE--PEPTIDE N-ACETYLGLUCOSAMINYLTRANSFERASE SPINDLY-RELATED"/>
    <property type="match status" value="1"/>
</dbReference>
<dbReference type="EMBL" id="CM035436">
    <property type="protein sequence ID" value="KAH7288647.1"/>
    <property type="molecule type" value="Genomic_DNA"/>
</dbReference>
<dbReference type="Pfam" id="PF14559">
    <property type="entry name" value="TPR_19"/>
    <property type="match status" value="1"/>
</dbReference>
<dbReference type="OrthoDB" id="1870799at2759"/>
<keyword evidence="2 3" id="KW-0802">TPR repeat</keyword>
<comment type="caution">
    <text evidence="4">The sequence shown here is derived from an EMBL/GenBank/DDBJ whole genome shotgun (WGS) entry which is preliminary data.</text>
</comment>
<dbReference type="EMBL" id="CM035436">
    <property type="protein sequence ID" value="KAH7288646.1"/>
    <property type="molecule type" value="Genomic_DNA"/>
</dbReference>
<accession>A0A8T2QXQ4</accession>
<feature type="repeat" description="TPR" evidence="3">
    <location>
        <begin position="169"/>
        <end position="202"/>
    </location>
</feature>
<dbReference type="AlphaFoldDB" id="A0A8T2QXQ4"/>
<dbReference type="Proteomes" id="UP000825935">
    <property type="component" value="Chromosome 31"/>
</dbReference>
<keyword evidence="1" id="KW-0677">Repeat</keyword>
<dbReference type="SMART" id="SM00028">
    <property type="entry name" value="TPR"/>
    <property type="match status" value="2"/>
</dbReference>
<evidence type="ECO:0000256" key="1">
    <source>
        <dbReference type="ARBA" id="ARBA00022737"/>
    </source>
</evidence>
<dbReference type="OMA" id="GRCYERK"/>
<dbReference type="EMBL" id="CM035436">
    <property type="protein sequence ID" value="KAH7288648.1"/>
    <property type="molecule type" value="Genomic_DNA"/>
</dbReference>
<evidence type="ECO:0000256" key="2">
    <source>
        <dbReference type="ARBA" id="ARBA00022803"/>
    </source>
</evidence>
<reference evidence="4" key="1">
    <citation type="submission" date="2021-08" db="EMBL/GenBank/DDBJ databases">
        <title>WGS assembly of Ceratopteris richardii.</title>
        <authorList>
            <person name="Marchant D.B."/>
            <person name="Chen G."/>
            <person name="Jenkins J."/>
            <person name="Shu S."/>
            <person name="Leebens-Mack J."/>
            <person name="Grimwood J."/>
            <person name="Schmutz J."/>
            <person name="Soltis P."/>
            <person name="Soltis D."/>
            <person name="Chen Z.-H."/>
        </authorList>
    </citation>
    <scope>NUCLEOTIDE SEQUENCE</scope>
    <source>
        <strain evidence="4">Whitten #5841</strain>
        <tissue evidence="4">Leaf</tissue>
    </source>
</reference>
<dbReference type="InterPro" id="IPR019734">
    <property type="entry name" value="TPR_rpt"/>
</dbReference>
<evidence type="ECO:0000313" key="4">
    <source>
        <dbReference type="EMBL" id="KAH7288647.1"/>
    </source>
</evidence>
<proteinExistence type="predicted"/>
<evidence type="ECO:0000256" key="3">
    <source>
        <dbReference type="PROSITE-ProRule" id="PRU00339"/>
    </source>
</evidence>
<keyword evidence="5" id="KW-1185">Reference proteome</keyword>
<dbReference type="Gene3D" id="1.25.40.10">
    <property type="entry name" value="Tetratricopeptide repeat domain"/>
    <property type="match status" value="1"/>
</dbReference>